<accession>A0ABS2NV36</accession>
<comment type="cofactor">
    <cofactor evidence="1">
        <name>Zn(2+)</name>
        <dbReference type="ChEBI" id="CHEBI:29105"/>
    </cofactor>
</comment>
<dbReference type="Gene3D" id="3.40.50.10320">
    <property type="entry name" value="LmbE-like"/>
    <property type="match status" value="1"/>
</dbReference>
<dbReference type="EMBL" id="JAFBED010000001">
    <property type="protein sequence ID" value="MBM7618398.1"/>
    <property type="molecule type" value="Genomic_DNA"/>
</dbReference>
<evidence type="ECO:0000256" key="2">
    <source>
        <dbReference type="SAM" id="SignalP"/>
    </source>
</evidence>
<gene>
    <name evidence="3" type="ORF">JOC95_000240</name>
</gene>
<keyword evidence="4" id="KW-1185">Reference proteome</keyword>
<proteinExistence type="predicted"/>
<comment type="caution">
    <text evidence="3">The sequence shown here is derived from an EMBL/GenBank/DDBJ whole genome shotgun (WGS) entry which is preliminary data.</text>
</comment>
<reference evidence="3 4" key="1">
    <citation type="submission" date="2021-01" db="EMBL/GenBank/DDBJ databases">
        <title>Genomic Encyclopedia of Type Strains, Phase IV (KMG-IV): sequencing the most valuable type-strain genomes for metagenomic binning, comparative biology and taxonomic classification.</title>
        <authorList>
            <person name="Goeker M."/>
        </authorList>
    </citation>
    <scope>NUCLEOTIDE SEQUENCE [LARGE SCALE GENOMIC DNA]</scope>
    <source>
        <strain evidence="3 4">DSM 25879</strain>
    </source>
</reference>
<dbReference type="InterPro" id="IPR024078">
    <property type="entry name" value="LmbE-like_dom_sf"/>
</dbReference>
<evidence type="ECO:0000313" key="3">
    <source>
        <dbReference type="EMBL" id="MBM7618398.1"/>
    </source>
</evidence>
<protein>
    <submittedName>
        <fullName evidence="3">LmbE family N-acetylglucosaminyl deacetylase</fullName>
    </submittedName>
</protein>
<dbReference type="InterPro" id="IPR003737">
    <property type="entry name" value="GlcNAc_PI_deacetylase-related"/>
</dbReference>
<dbReference type="Pfam" id="PF02585">
    <property type="entry name" value="PIG-L"/>
    <property type="match status" value="1"/>
</dbReference>
<organism evidence="3 4">
    <name type="scientific">Sutcliffiella tianshenii</name>
    <dbReference type="NCBI Taxonomy" id="1463404"/>
    <lineage>
        <taxon>Bacteria</taxon>
        <taxon>Bacillati</taxon>
        <taxon>Bacillota</taxon>
        <taxon>Bacilli</taxon>
        <taxon>Bacillales</taxon>
        <taxon>Bacillaceae</taxon>
        <taxon>Sutcliffiella</taxon>
    </lineage>
</organism>
<evidence type="ECO:0000313" key="4">
    <source>
        <dbReference type="Proteomes" id="UP000737402"/>
    </source>
</evidence>
<name>A0ABS2NV36_9BACI</name>
<sequence length="244" mass="27626">MKKIALTLCIAVFLSACSGGVESPKTDVFYSPHPDDEVLSMGAAIIDSIENNKEVVVVLLSHGRASKAINKVNNKLLTEKQPPISELEFGNARVTEFKNSVRELGVKDSNIHILDLPDGNILIGQMVDVILDFEKKYEGDVNHHVMSDLDPHQDHAMTGKALRELEKDGKINGGLYYLPVQEHNKMKFDKIIKIETKNNEKHFLKALEAYEKWEPASNNYSIGKISVPEYFEYAKEWKESRYHN</sequence>
<dbReference type="SUPFAM" id="SSF102588">
    <property type="entry name" value="LmbE-like"/>
    <property type="match status" value="1"/>
</dbReference>
<feature type="signal peptide" evidence="2">
    <location>
        <begin position="1"/>
        <end position="18"/>
    </location>
</feature>
<evidence type="ECO:0000256" key="1">
    <source>
        <dbReference type="ARBA" id="ARBA00001947"/>
    </source>
</evidence>
<keyword evidence="2" id="KW-0732">Signal</keyword>
<dbReference type="PROSITE" id="PS51257">
    <property type="entry name" value="PROKAR_LIPOPROTEIN"/>
    <property type="match status" value="1"/>
</dbReference>
<dbReference type="Proteomes" id="UP000737402">
    <property type="component" value="Unassembled WGS sequence"/>
</dbReference>
<dbReference type="RefSeq" id="WP_204412657.1">
    <property type="nucleotide sequence ID" value="NZ_JAFBED010000001.1"/>
</dbReference>
<feature type="chain" id="PRO_5045761529" evidence="2">
    <location>
        <begin position="19"/>
        <end position="244"/>
    </location>
</feature>